<keyword evidence="3" id="KW-1185">Reference proteome</keyword>
<reference evidence="3" key="1">
    <citation type="journal article" date="2019" name="Int. J. Syst. Evol. Microbiol.">
        <title>The Global Catalogue of Microorganisms (GCM) 10K type strain sequencing project: providing services to taxonomists for standard genome sequencing and annotation.</title>
        <authorList>
            <consortium name="The Broad Institute Genomics Platform"/>
            <consortium name="The Broad Institute Genome Sequencing Center for Infectious Disease"/>
            <person name="Wu L."/>
            <person name="Ma J."/>
        </authorList>
    </citation>
    <scope>NUCLEOTIDE SEQUENCE [LARGE SCALE GENOMIC DNA]</scope>
    <source>
        <strain evidence="3">FCH27</strain>
    </source>
</reference>
<comment type="caution">
    <text evidence="2">The sequence shown here is derived from an EMBL/GenBank/DDBJ whole genome shotgun (WGS) entry which is preliminary data.</text>
</comment>
<protein>
    <submittedName>
        <fullName evidence="2">Abortive infection family protein</fullName>
    </submittedName>
</protein>
<evidence type="ECO:0000313" key="3">
    <source>
        <dbReference type="Proteomes" id="UP001596524"/>
    </source>
</evidence>
<dbReference type="EMBL" id="JBHTCH010000001">
    <property type="protein sequence ID" value="MFC7358726.1"/>
    <property type="molecule type" value="Genomic_DNA"/>
</dbReference>
<proteinExistence type="predicted"/>
<dbReference type="InterPro" id="IPR026001">
    <property type="entry name" value="Abi-like_C"/>
</dbReference>
<sequence>MARFSKRTLRILGDEFAGSWTLATITDLFDDADVELGDASAASEVSGQRRGLAIQYISTLNLDHPADIAKLVEVVNHVLFEMTHRSETEPLAVEFTERFIDQLRRDGFTLDEQTQIVGSAQVQFATELLSSLPDASAIRDHLRRLNDSIESDPRLAVSVAKELVESTAKLVLRSRKIAYTKSDDVPQLVARAQEALRLNASGVEGTAEEGKALRRILQSLTSLTQGITELRNQVGTGHGRESVPTWVRPRHARLAAGASQTWCQLMLETLEDRDAPWRATDSA</sequence>
<feature type="domain" description="Abortive infection protein-like C-terminal" evidence="1">
    <location>
        <begin position="186"/>
        <end position="267"/>
    </location>
</feature>
<evidence type="ECO:0000313" key="2">
    <source>
        <dbReference type="EMBL" id="MFC7358726.1"/>
    </source>
</evidence>
<accession>A0ABW2MUU2</accession>
<dbReference type="RefSeq" id="WP_255890501.1">
    <property type="nucleotide sequence ID" value="NZ_JAFMZM010000003.1"/>
</dbReference>
<dbReference type="Proteomes" id="UP001596524">
    <property type="component" value="Unassembled WGS sequence"/>
</dbReference>
<evidence type="ECO:0000259" key="1">
    <source>
        <dbReference type="Pfam" id="PF14355"/>
    </source>
</evidence>
<dbReference type="Pfam" id="PF14355">
    <property type="entry name" value="Abi_C"/>
    <property type="match status" value="1"/>
</dbReference>
<gene>
    <name evidence="2" type="ORF">ACFQO6_00480</name>
</gene>
<name>A0ABW2MUU2_9ACTN</name>
<organism evidence="2 3">
    <name type="scientific">Nocardioides astragali</name>
    <dbReference type="NCBI Taxonomy" id="1776736"/>
    <lineage>
        <taxon>Bacteria</taxon>
        <taxon>Bacillati</taxon>
        <taxon>Actinomycetota</taxon>
        <taxon>Actinomycetes</taxon>
        <taxon>Propionibacteriales</taxon>
        <taxon>Nocardioidaceae</taxon>
        <taxon>Nocardioides</taxon>
    </lineage>
</organism>